<organism evidence="1 2">
    <name type="scientific">Phytophthora rubi</name>
    <dbReference type="NCBI Taxonomy" id="129364"/>
    <lineage>
        <taxon>Eukaryota</taxon>
        <taxon>Sar</taxon>
        <taxon>Stramenopiles</taxon>
        <taxon>Oomycota</taxon>
        <taxon>Peronosporomycetes</taxon>
        <taxon>Peronosporales</taxon>
        <taxon>Peronosporaceae</taxon>
        <taxon>Phytophthora</taxon>
    </lineage>
</organism>
<accession>A0A6A3HTR6</accession>
<dbReference type="AlphaFoldDB" id="A0A6A3HTR6"/>
<proteinExistence type="predicted"/>
<sequence>MLKRLRRYQKHRYRGRYEAILKAQKAKAAGTHIDGEERLPPFVETF</sequence>
<evidence type="ECO:0000313" key="1">
    <source>
        <dbReference type="EMBL" id="KAE8974029.1"/>
    </source>
</evidence>
<name>A0A6A3HTR6_9STRA</name>
<dbReference type="Proteomes" id="UP000429607">
    <property type="component" value="Unassembled WGS sequence"/>
</dbReference>
<comment type="caution">
    <text evidence="1">The sequence shown here is derived from an EMBL/GenBank/DDBJ whole genome shotgun (WGS) entry which is preliminary data.</text>
</comment>
<protein>
    <submittedName>
        <fullName evidence="1">Uncharacterized protein</fullName>
    </submittedName>
</protein>
<gene>
    <name evidence="1" type="ORF">PR001_g26130</name>
</gene>
<dbReference type="EMBL" id="QXFV01003771">
    <property type="protein sequence ID" value="KAE8974029.1"/>
    <property type="molecule type" value="Genomic_DNA"/>
</dbReference>
<reference evidence="1 2" key="1">
    <citation type="submission" date="2018-09" db="EMBL/GenBank/DDBJ databases">
        <title>Genomic investigation of the strawberry pathogen Phytophthora fragariae indicates pathogenicity is determined by transcriptional variation in three key races.</title>
        <authorList>
            <person name="Adams T.M."/>
            <person name="Armitage A.D."/>
            <person name="Sobczyk M.K."/>
            <person name="Bates H.J."/>
            <person name="Dunwell J.M."/>
            <person name="Nellist C.F."/>
            <person name="Harrison R.J."/>
        </authorList>
    </citation>
    <scope>NUCLEOTIDE SEQUENCE [LARGE SCALE GENOMIC DNA]</scope>
    <source>
        <strain evidence="1 2">SCRP249</strain>
    </source>
</reference>
<evidence type="ECO:0000313" key="2">
    <source>
        <dbReference type="Proteomes" id="UP000429607"/>
    </source>
</evidence>